<reference evidence="1" key="1">
    <citation type="journal article" date="2002" name="Nucleic Acids Res.">
        <title>A novel family of mobile genetic elements is limited to the germline genome in Tetrahymena thermophila.</title>
        <authorList>
            <person name="Wuitschick J.D."/>
            <person name="Gershan J.A."/>
            <person name="Lochowicz A.J."/>
            <person name="Li S."/>
            <person name="Karrer K.M."/>
        </authorList>
    </citation>
    <scope>NUCLEOTIDE SEQUENCE</scope>
</reference>
<dbReference type="AlphaFoldDB" id="Q8WRA8"/>
<evidence type="ECO:0000313" key="1">
    <source>
        <dbReference type="EMBL" id="AAL73471.1"/>
    </source>
</evidence>
<organism evidence="1">
    <name type="scientific">Tetrahymena thermophila</name>
    <dbReference type="NCBI Taxonomy" id="5911"/>
    <lineage>
        <taxon>Eukaryota</taxon>
        <taxon>Sar</taxon>
        <taxon>Alveolata</taxon>
        <taxon>Ciliophora</taxon>
        <taxon>Intramacronucleata</taxon>
        <taxon>Oligohymenophorea</taxon>
        <taxon>Hymenostomatida</taxon>
        <taxon>Tetrahymenina</taxon>
        <taxon>Tetrahymenidae</taxon>
        <taxon>Tetrahymena</taxon>
    </lineage>
</organism>
<protein>
    <submittedName>
        <fullName evidence="1">Tlr 5Fp protein</fullName>
    </submittedName>
</protein>
<sequence length="123" mass="14651">MSQIIFLQFLFLFFLIQYKLFKMSLIIPEISKEELLKQTLEKFKTFLVRDLKIDEQRLDSVEGLYENINLLKRVKPFIAMIGQGNVTEYVSDKLIAHFSLKEINQDQKEKLNEYLGLFLELIE</sequence>
<proteinExistence type="predicted"/>
<dbReference type="EMBL" id="AF451864">
    <property type="protein sequence ID" value="AAL73471.1"/>
    <property type="molecule type" value="Genomic_DNA"/>
</dbReference>
<name>Q8WRA8_TETTH</name>
<accession>Q8WRA8</accession>